<keyword evidence="1" id="KW-0812">Transmembrane</keyword>
<dbReference type="KEGG" id="uli:ETAA1_34800"/>
<name>A0A517XVH3_9BACT</name>
<gene>
    <name evidence="2" type="ORF">ETAA1_34800</name>
</gene>
<feature type="transmembrane region" description="Helical" evidence="1">
    <location>
        <begin position="86"/>
        <end position="109"/>
    </location>
</feature>
<keyword evidence="3" id="KW-1185">Reference proteome</keyword>
<accession>A0A517XVH3</accession>
<evidence type="ECO:0000313" key="3">
    <source>
        <dbReference type="Proteomes" id="UP000319576"/>
    </source>
</evidence>
<proteinExistence type="predicted"/>
<dbReference type="Proteomes" id="UP000319576">
    <property type="component" value="Chromosome"/>
</dbReference>
<sequence length="239" mass="25411">MDCRDAHYFLRLRRPGSDDLDPDAMASLDRHLACCPACAAAGRALAGFDAAVGRAMRAVPVPDGLRDQLFTEASVRRGAALRRRTFRLLAAAASVLVTCGLALGVYSAARPQADVAGMLAQGDELAMPQGAEKQISAFLKSQRLPEPPPLDPSLFIHAGTESVQGRDVPVLVFRERNGPGVAKVYAFRATSFKLDALREEQASHCSTKLYAHPAAGVTYVVVYTGMDLTPFLRGGGGTA</sequence>
<dbReference type="InterPro" id="IPR021806">
    <property type="entry name" value="DUF3379"/>
</dbReference>
<evidence type="ECO:0000256" key="1">
    <source>
        <dbReference type="SAM" id="Phobius"/>
    </source>
</evidence>
<dbReference type="EMBL" id="CP036273">
    <property type="protein sequence ID" value="QDU21513.1"/>
    <property type="molecule type" value="Genomic_DNA"/>
</dbReference>
<protein>
    <recommendedName>
        <fullName evidence="4">Zinc-finger domain-containing protein</fullName>
    </recommendedName>
</protein>
<reference evidence="2 3" key="1">
    <citation type="submission" date="2019-02" db="EMBL/GenBank/DDBJ databases">
        <title>Deep-cultivation of Planctomycetes and their phenomic and genomic characterization uncovers novel biology.</title>
        <authorList>
            <person name="Wiegand S."/>
            <person name="Jogler M."/>
            <person name="Boedeker C."/>
            <person name="Pinto D."/>
            <person name="Vollmers J."/>
            <person name="Rivas-Marin E."/>
            <person name="Kohn T."/>
            <person name="Peeters S.H."/>
            <person name="Heuer A."/>
            <person name="Rast P."/>
            <person name="Oberbeckmann S."/>
            <person name="Bunk B."/>
            <person name="Jeske O."/>
            <person name="Meyerdierks A."/>
            <person name="Storesund J.E."/>
            <person name="Kallscheuer N."/>
            <person name="Luecker S."/>
            <person name="Lage O.M."/>
            <person name="Pohl T."/>
            <person name="Merkel B.J."/>
            <person name="Hornburger P."/>
            <person name="Mueller R.-W."/>
            <person name="Bruemmer F."/>
            <person name="Labrenz M."/>
            <person name="Spormann A.M."/>
            <person name="Op den Camp H."/>
            <person name="Overmann J."/>
            <person name="Amann R."/>
            <person name="Jetten M.S.M."/>
            <person name="Mascher T."/>
            <person name="Medema M.H."/>
            <person name="Devos D.P."/>
            <person name="Kaster A.-K."/>
            <person name="Ovreas L."/>
            <person name="Rohde M."/>
            <person name="Galperin M.Y."/>
            <person name="Jogler C."/>
        </authorList>
    </citation>
    <scope>NUCLEOTIDE SEQUENCE [LARGE SCALE GENOMIC DNA]</scope>
    <source>
        <strain evidence="2 3">ETA_A1</strain>
    </source>
</reference>
<evidence type="ECO:0000313" key="2">
    <source>
        <dbReference type="EMBL" id="QDU21513.1"/>
    </source>
</evidence>
<dbReference type="OrthoDB" id="289305at2"/>
<dbReference type="Pfam" id="PF11859">
    <property type="entry name" value="DUF3379"/>
    <property type="match status" value="1"/>
</dbReference>
<dbReference type="RefSeq" id="WP_145240523.1">
    <property type="nucleotide sequence ID" value="NZ_CP036273.1"/>
</dbReference>
<keyword evidence="1" id="KW-0472">Membrane</keyword>
<dbReference type="AlphaFoldDB" id="A0A517XVH3"/>
<keyword evidence="1" id="KW-1133">Transmembrane helix</keyword>
<organism evidence="2 3">
    <name type="scientific">Urbifossiella limnaea</name>
    <dbReference type="NCBI Taxonomy" id="2528023"/>
    <lineage>
        <taxon>Bacteria</taxon>
        <taxon>Pseudomonadati</taxon>
        <taxon>Planctomycetota</taxon>
        <taxon>Planctomycetia</taxon>
        <taxon>Gemmatales</taxon>
        <taxon>Gemmataceae</taxon>
        <taxon>Urbifossiella</taxon>
    </lineage>
</organism>
<evidence type="ECO:0008006" key="4">
    <source>
        <dbReference type="Google" id="ProtNLM"/>
    </source>
</evidence>